<gene>
    <name evidence="13" type="ORF">C7M84_023472</name>
</gene>
<evidence type="ECO:0000256" key="3">
    <source>
        <dbReference type="ARBA" id="ARBA00022630"/>
    </source>
</evidence>
<keyword evidence="5" id="KW-0479">Metal-binding</keyword>
<sequence>MTTAFLTRASLTVALAAVVRRGCGATFSRHICKKGHHLGRTTTIRTMGVGASCRSGGGDSDGGEADSNLNSPRESSGNMMEAVVCREDELPEEGMKSFDVEGGQVLVVRHKGKLSAIGSKCSHYGAPLEKGALCEGRVRCPWHGACFSLETGDIEDFPGLDSIPKYDVEVVDGSVKVMASQEHFGAAKRVKPLAKRDENNNTSFVVIGGGAAGATCVERLRQEGFTGRLVMVTRENHLPYDRPKLSKAMHLTPDNITLRSNQFYESGDIEIKLGVTAEGLDAENKVVKLSNGEELTYDKVFIATGGKPRQLSNPGADLKGIFVVRTPEDANAVAAAAAGKRVAIIGTSFIGMEAAAYLSSEDRAASVTVVGNTEVPFERSLGRAVGERIQKLFEENGVKFANKVNVKEFIGEDGQVKEVVLDNDETIPADVVVMGVGVVPDTQFLSTSSVRLDERGFVPVNEHLETNIADVYCGGDIASFPLFLHDGEKVAIGHWQVAHGHGSTAALNMLGKATPLKSVPFFWTVLYGKSLRYTGHGMYDDILIGGDLENLAFIAYYCKGDRVVALASLGKDPAAAKYAEMLNNGDFLTREKVIEDGEVACKL</sequence>
<dbReference type="InterPro" id="IPR036188">
    <property type="entry name" value="FAD/NAD-bd_sf"/>
</dbReference>
<dbReference type="PANTHER" id="PTHR43557">
    <property type="entry name" value="APOPTOSIS-INDUCING FACTOR 1"/>
    <property type="match status" value="1"/>
</dbReference>
<evidence type="ECO:0000256" key="10">
    <source>
        <dbReference type="SAM" id="MobiDB-lite"/>
    </source>
</evidence>
<dbReference type="SUPFAM" id="SSF51905">
    <property type="entry name" value="FAD/NAD(P)-binding domain"/>
    <property type="match status" value="1"/>
</dbReference>
<reference evidence="13 14" key="1">
    <citation type="submission" date="2018-04" db="EMBL/GenBank/DDBJ databases">
        <authorList>
            <person name="Zhang X."/>
            <person name="Yuan J."/>
            <person name="Li F."/>
            <person name="Xiang J."/>
        </authorList>
    </citation>
    <scope>NUCLEOTIDE SEQUENCE [LARGE SCALE GENOMIC DNA]</scope>
    <source>
        <tissue evidence="13">Muscle</tissue>
    </source>
</reference>
<reference evidence="13 14" key="2">
    <citation type="submission" date="2019-01" db="EMBL/GenBank/DDBJ databases">
        <title>The decoding of complex shrimp genome reveals the adaptation for benthos swimmer, frequently molting mechanism and breeding impact on genome.</title>
        <authorList>
            <person name="Sun Y."/>
            <person name="Gao Y."/>
            <person name="Yu Y."/>
        </authorList>
    </citation>
    <scope>NUCLEOTIDE SEQUENCE [LARGE SCALE GENOMIC DNA]</scope>
    <source>
        <tissue evidence="13">Muscle</tissue>
    </source>
</reference>
<dbReference type="PANTHER" id="PTHR43557:SF2">
    <property type="entry name" value="RIESKE DOMAIN-CONTAINING PROTEIN-RELATED"/>
    <property type="match status" value="1"/>
</dbReference>
<organism evidence="13 14">
    <name type="scientific">Penaeus vannamei</name>
    <name type="common">Whiteleg shrimp</name>
    <name type="synonym">Litopenaeus vannamei</name>
    <dbReference type="NCBI Taxonomy" id="6689"/>
    <lineage>
        <taxon>Eukaryota</taxon>
        <taxon>Metazoa</taxon>
        <taxon>Ecdysozoa</taxon>
        <taxon>Arthropoda</taxon>
        <taxon>Crustacea</taxon>
        <taxon>Multicrustacea</taxon>
        <taxon>Malacostraca</taxon>
        <taxon>Eumalacostraca</taxon>
        <taxon>Eucarida</taxon>
        <taxon>Decapoda</taxon>
        <taxon>Dendrobranchiata</taxon>
        <taxon>Penaeoidea</taxon>
        <taxon>Penaeidae</taxon>
        <taxon>Penaeus</taxon>
    </lineage>
</organism>
<dbReference type="InterPro" id="IPR036922">
    <property type="entry name" value="Rieske_2Fe-2S_sf"/>
</dbReference>
<evidence type="ECO:0000313" key="14">
    <source>
        <dbReference type="Proteomes" id="UP000283509"/>
    </source>
</evidence>
<dbReference type="SUPFAM" id="SSF50022">
    <property type="entry name" value="ISP domain"/>
    <property type="match status" value="1"/>
</dbReference>
<dbReference type="GO" id="GO:0016651">
    <property type="term" value="F:oxidoreductase activity, acting on NAD(P)H"/>
    <property type="evidence" value="ECO:0007669"/>
    <property type="project" value="TreeGrafter"/>
</dbReference>
<keyword evidence="6" id="KW-0274">FAD</keyword>
<dbReference type="Gene3D" id="2.102.10.10">
    <property type="entry name" value="Rieske [2Fe-2S] iron-sulphur domain"/>
    <property type="match status" value="1"/>
</dbReference>
<proteinExistence type="inferred from homology"/>
<dbReference type="AlphaFoldDB" id="A0A423U3R0"/>
<dbReference type="Pfam" id="PF00355">
    <property type="entry name" value="Rieske"/>
    <property type="match status" value="1"/>
</dbReference>
<evidence type="ECO:0000256" key="2">
    <source>
        <dbReference type="ARBA" id="ARBA00006442"/>
    </source>
</evidence>
<keyword evidence="7" id="KW-0560">Oxidoreductase</keyword>
<feature type="region of interest" description="Disordered" evidence="10">
    <location>
        <begin position="49"/>
        <end position="78"/>
    </location>
</feature>
<dbReference type="EMBL" id="QCYY01000698">
    <property type="protein sequence ID" value="ROT83344.1"/>
    <property type="molecule type" value="Genomic_DNA"/>
</dbReference>
<feature type="signal peptide" evidence="11">
    <location>
        <begin position="1"/>
        <end position="16"/>
    </location>
</feature>
<accession>A0A423U3R0</accession>
<dbReference type="GO" id="GO:0046872">
    <property type="term" value="F:metal ion binding"/>
    <property type="evidence" value="ECO:0007669"/>
    <property type="project" value="UniProtKB-KW"/>
</dbReference>
<evidence type="ECO:0000256" key="1">
    <source>
        <dbReference type="ARBA" id="ARBA00001974"/>
    </source>
</evidence>
<evidence type="ECO:0000256" key="4">
    <source>
        <dbReference type="ARBA" id="ARBA00022714"/>
    </source>
</evidence>
<comment type="cofactor">
    <cofactor evidence="1">
        <name>FAD</name>
        <dbReference type="ChEBI" id="CHEBI:57692"/>
    </cofactor>
</comment>
<evidence type="ECO:0000259" key="12">
    <source>
        <dbReference type="PROSITE" id="PS51296"/>
    </source>
</evidence>
<dbReference type="InterPro" id="IPR016156">
    <property type="entry name" value="FAD/NAD-linked_Rdtase_dimer_sf"/>
</dbReference>
<dbReference type="InterPro" id="IPR050446">
    <property type="entry name" value="FAD-oxidoreductase/Apoptosis"/>
</dbReference>
<evidence type="ECO:0000256" key="8">
    <source>
        <dbReference type="ARBA" id="ARBA00023004"/>
    </source>
</evidence>
<dbReference type="CDD" id="cd03478">
    <property type="entry name" value="Rieske_AIFL_N"/>
    <property type="match status" value="1"/>
</dbReference>
<keyword evidence="11" id="KW-0732">Signal</keyword>
<evidence type="ECO:0000256" key="6">
    <source>
        <dbReference type="ARBA" id="ARBA00022827"/>
    </source>
</evidence>
<dbReference type="OrthoDB" id="432169at2759"/>
<keyword evidence="4" id="KW-0001">2Fe-2S</keyword>
<dbReference type="InterPro" id="IPR023753">
    <property type="entry name" value="FAD/NAD-binding_dom"/>
</dbReference>
<keyword evidence="8" id="KW-0408">Iron</keyword>
<evidence type="ECO:0000256" key="9">
    <source>
        <dbReference type="ARBA" id="ARBA00023014"/>
    </source>
</evidence>
<keyword evidence="9" id="KW-0411">Iron-sulfur</keyword>
<evidence type="ECO:0000313" key="13">
    <source>
        <dbReference type="EMBL" id="ROT83344.1"/>
    </source>
</evidence>
<name>A0A423U3R0_PENVA</name>
<comment type="caution">
    <text evidence="13">The sequence shown here is derived from an EMBL/GenBank/DDBJ whole genome shotgun (WGS) entry which is preliminary data.</text>
</comment>
<dbReference type="PRINTS" id="PR00469">
    <property type="entry name" value="PNDRDTASEII"/>
</dbReference>
<evidence type="ECO:0000256" key="5">
    <source>
        <dbReference type="ARBA" id="ARBA00022723"/>
    </source>
</evidence>
<dbReference type="GO" id="GO:0005737">
    <property type="term" value="C:cytoplasm"/>
    <property type="evidence" value="ECO:0007669"/>
    <property type="project" value="TreeGrafter"/>
</dbReference>
<feature type="compositionally biased region" description="Polar residues" evidence="10">
    <location>
        <begin position="67"/>
        <end position="78"/>
    </location>
</feature>
<dbReference type="STRING" id="6689.A0A423U3R0"/>
<evidence type="ECO:0000256" key="11">
    <source>
        <dbReference type="SAM" id="SignalP"/>
    </source>
</evidence>
<feature type="domain" description="Rieske" evidence="12">
    <location>
        <begin position="82"/>
        <end position="177"/>
    </location>
</feature>
<dbReference type="FunFam" id="2.102.10.10:FF:000003">
    <property type="entry name" value="apoptosis-inducing factor 3 isoform X2"/>
    <property type="match status" value="1"/>
</dbReference>
<dbReference type="PROSITE" id="PS51296">
    <property type="entry name" value="RIESKE"/>
    <property type="match status" value="1"/>
</dbReference>
<dbReference type="InterPro" id="IPR017941">
    <property type="entry name" value="Rieske_2Fe-2S"/>
</dbReference>
<keyword evidence="14" id="KW-1185">Reference proteome</keyword>
<protein>
    <submittedName>
        <fullName evidence="13">Apoptosis-inducing factor 3</fullName>
    </submittedName>
</protein>
<feature type="chain" id="PRO_5019405674" evidence="11">
    <location>
        <begin position="17"/>
        <end position="603"/>
    </location>
</feature>
<dbReference type="Gene3D" id="3.50.50.60">
    <property type="entry name" value="FAD/NAD(P)-binding domain"/>
    <property type="match status" value="2"/>
</dbReference>
<dbReference type="GO" id="GO:0051537">
    <property type="term" value="F:2 iron, 2 sulfur cluster binding"/>
    <property type="evidence" value="ECO:0007669"/>
    <property type="project" value="UniProtKB-KW"/>
</dbReference>
<dbReference type="Gene3D" id="3.30.390.30">
    <property type="match status" value="1"/>
</dbReference>
<dbReference type="Pfam" id="PF07992">
    <property type="entry name" value="Pyr_redox_2"/>
    <property type="match status" value="1"/>
</dbReference>
<evidence type="ECO:0000256" key="7">
    <source>
        <dbReference type="ARBA" id="ARBA00023002"/>
    </source>
</evidence>
<dbReference type="SUPFAM" id="SSF55424">
    <property type="entry name" value="FAD/NAD-linked reductases, dimerisation (C-terminal) domain"/>
    <property type="match status" value="1"/>
</dbReference>
<dbReference type="Proteomes" id="UP000283509">
    <property type="component" value="Unassembled WGS sequence"/>
</dbReference>
<dbReference type="PRINTS" id="PR00368">
    <property type="entry name" value="FADPNR"/>
</dbReference>
<keyword evidence="3" id="KW-0285">Flavoprotein</keyword>
<comment type="similarity">
    <text evidence="2">Belongs to the FAD-dependent oxidoreductase family.</text>
</comment>